<dbReference type="InterPro" id="IPR000182">
    <property type="entry name" value="GNAT_dom"/>
</dbReference>
<comment type="caution">
    <text evidence="2">The sequence shown here is derived from an EMBL/GenBank/DDBJ whole genome shotgun (WGS) entry which is preliminary data.</text>
</comment>
<dbReference type="Proteomes" id="UP000266441">
    <property type="component" value="Unassembled WGS sequence"/>
</dbReference>
<dbReference type="CDD" id="cd04301">
    <property type="entry name" value="NAT_SF"/>
    <property type="match status" value="1"/>
</dbReference>
<proteinExistence type="predicted"/>
<keyword evidence="3" id="KW-1185">Reference proteome</keyword>
<accession>A0A399CY07</accession>
<dbReference type="AlphaFoldDB" id="A0A399CY07"/>
<dbReference type="GO" id="GO:0016747">
    <property type="term" value="F:acyltransferase activity, transferring groups other than amino-acyl groups"/>
    <property type="evidence" value="ECO:0007669"/>
    <property type="project" value="InterPro"/>
</dbReference>
<dbReference type="Gene3D" id="3.40.630.30">
    <property type="match status" value="1"/>
</dbReference>
<sequence length="371" mass="42915">MGGKSNGETLSPEIRKIELKNLEFFTQSEIFRQFSFVPITPSRAKSYLSNPHGRPNDVVLILALVDGDLVAFRSIFAGVVQSGSETIRFGWCSGAWVKPGFRRKGLSKQLLEEALADWKGKLMFSNYAPEAEKLILSTSRFKPIHQFEGARAYLFPKTVKLLPFAQKNKLVKMVFRLIDIFIAGFAKIRGSFFSLKKNPEIRFEEMEFPDAPCYQFLQNKNTTCLFGRDEKEWEWIFRFPWISETNRELKNKYPFSACSDSFFYRTVKVLQKNELKGVFIFSVREGHLKTLYSSLTSPLENETALFIKKYCVKHQIELVTVYNTPIARQFFAQKFPFLHVKRMGQKIYSSFDIQGTEKFQIQDGDGDSVFT</sequence>
<gene>
    <name evidence="2" type="ORF">D1164_18060</name>
</gene>
<feature type="domain" description="N-acetyltransferase" evidence="1">
    <location>
        <begin position="12"/>
        <end position="211"/>
    </location>
</feature>
<dbReference type="PROSITE" id="PS51186">
    <property type="entry name" value="GNAT"/>
    <property type="match status" value="1"/>
</dbReference>
<dbReference type="OrthoDB" id="1118862at2"/>
<evidence type="ECO:0000313" key="3">
    <source>
        <dbReference type="Proteomes" id="UP000266441"/>
    </source>
</evidence>
<dbReference type="InterPro" id="IPR016181">
    <property type="entry name" value="Acyl_CoA_acyltransferase"/>
</dbReference>
<dbReference type="EMBL" id="QWET01000016">
    <property type="protein sequence ID" value="RIH63838.1"/>
    <property type="molecule type" value="Genomic_DNA"/>
</dbReference>
<name>A0A399CY07_9BACT</name>
<evidence type="ECO:0000313" key="2">
    <source>
        <dbReference type="EMBL" id="RIH63838.1"/>
    </source>
</evidence>
<organism evidence="2 3">
    <name type="scientific">Mariniphaga sediminis</name>
    <dbReference type="NCBI Taxonomy" id="1628158"/>
    <lineage>
        <taxon>Bacteria</taxon>
        <taxon>Pseudomonadati</taxon>
        <taxon>Bacteroidota</taxon>
        <taxon>Bacteroidia</taxon>
        <taxon>Marinilabiliales</taxon>
        <taxon>Prolixibacteraceae</taxon>
        <taxon>Mariniphaga</taxon>
    </lineage>
</organism>
<dbReference type="Pfam" id="PF00583">
    <property type="entry name" value="Acetyltransf_1"/>
    <property type="match status" value="1"/>
</dbReference>
<keyword evidence="2" id="KW-0808">Transferase</keyword>
<reference evidence="2 3" key="1">
    <citation type="journal article" date="2015" name="Int. J. Syst. Evol. Microbiol.">
        <title>Mariniphaga sediminis sp. nov., isolated from coastal sediment.</title>
        <authorList>
            <person name="Wang F.Q."/>
            <person name="Shen Q.Y."/>
            <person name="Chen G.J."/>
            <person name="Du Z.J."/>
        </authorList>
    </citation>
    <scope>NUCLEOTIDE SEQUENCE [LARGE SCALE GENOMIC DNA]</scope>
    <source>
        <strain evidence="2 3">SY21</strain>
    </source>
</reference>
<dbReference type="SUPFAM" id="SSF55729">
    <property type="entry name" value="Acyl-CoA N-acyltransferases (Nat)"/>
    <property type="match status" value="1"/>
</dbReference>
<evidence type="ECO:0000259" key="1">
    <source>
        <dbReference type="PROSITE" id="PS51186"/>
    </source>
</evidence>
<dbReference type="RefSeq" id="WP_119351296.1">
    <property type="nucleotide sequence ID" value="NZ_QWET01000016.1"/>
</dbReference>
<protein>
    <submittedName>
        <fullName evidence="2">N-acetyltransferase</fullName>
    </submittedName>
</protein>